<protein>
    <submittedName>
        <fullName evidence="1">Uncharacterized protein</fullName>
    </submittedName>
</protein>
<accession>A0AC60NUD6</accession>
<reference evidence="1 2" key="1">
    <citation type="journal article" date="2020" name="Cell">
        <title>Large-Scale Comparative Analyses of Tick Genomes Elucidate Their Genetic Diversity and Vector Capacities.</title>
        <authorList>
            <consortium name="Tick Genome and Microbiome Consortium (TIGMIC)"/>
            <person name="Jia N."/>
            <person name="Wang J."/>
            <person name="Shi W."/>
            <person name="Du L."/>
            <person name="Sun Y."/>
            <person name="Zhan W."/>
            <person name="Jiang J.F."/>
            <person name="Wang Q."/>
            <person name="Zhang B."/>
            <person name="Ji P."/>
            <person name="Bell-Sakyi L."/>
            <person name="Cui X.M."/>
            <person name="Yuan T.T."/>
            <person name="Jiang B.G."/>
            <person name="Yang W.F."/>
            <person name="Lam T.T."/>
            <person name="Chang Q.C."/>
            <person name="Ding S.J."/>
            <person name="Wang X.J."/>
            <person name="Zhu J.G."/>
            <person name="Ruan X.D."/>
            <person name="Zhao L."/>
            <person name="Wei J.T."/>
            <person name="Ye R.Z."/>
            <person name="Que T.C."/>
            <person name="Du C.H."/>
            <person name="Zhou Y.H."/>
            <person name="Cheng J.X."/>
            <person name="Dai P.F."/>
            <person name="Guo W.B."/>
            <person name="Han X.H."/>
            <person name="Huang E.J."/>
            <person name="Li L.F."/>
            <person name="Wei W."/>
            <person name="Gao Y.C."/>
            <person name="Liu J.Z."/>
            <person name="Shao H.Z."/>
            <person name="Wang X."/>
            <person name="Wang C.C."/>
            <person name="Yang T.C."/>
            <person name="Huo Q.B."/>
            <person name="Li W."/>
            <person name="Chen H.Y."/>
            <person name="Chen S.E."/>
            <person name="Zhou L.G."/>
            <person name="Ni X.B."/>
            <person name="Tian J.H."/>
            <person name="Sheng Y."/>
            <person name="Liu T."/>
            <person name="Pan Y.S."/>
            <person name="Xia L.Y."/>
            <person name="Li J."/>
            <person name="Zhao F."/>
            <person name="Cao W.C."/>
        </authorList>
    </citation>
    <scope>NUCLEOTIDE SEQUENCE [LARGE SCALE GENOMIC DNA]</scope>
    <source>
        <strain evidence="1">Iper-2018</strain>
    </source>
</reference>
<keyword evidence="2" id="KW-1185">Reference proteome</keyword>
<evidence type="ECO:0000313" key="1">
    <source>
        <dbReference type="EMBL" id="KAG0410729.1"/>
    </source>
</evidence>
<dbReference type="Proteomes" id="UP000805193">
    <property type="component" value="Unassembled WGS sequence"/>
</dbReference>
<gene>
    <name evidence="1" type="ORF">HPB47_012150</name>
</gene>
<comment type="caution">
    <text evidence="1">The sequence shown here is derived from an EMBL/GenBank/DDBJ whole genome shotgun (WGS) entry which is preliminary data.</text>
</comment>
<sequence length="758" mass="80138">MACSDADWFLEVQNTTLLDAIILNRIKALEAAANASVVYMGQTFNMSFNGSSDVDGFSEAALTTEGPGTTTQDTTPFATTEDSVTTPSPTPSTTAQTVQATTTTTEAPVVILNGSGFQSESLEFQPRQNVSIDDDELSFLKDAPLVPADETTPPSQPETAKTTTVEKTTSETATTRPDVVPVTSAIEVTTEITESVPASPTERTTTAEVHDTTRTVALTVPESIFHTTILPSTEPPTTTTAVPVQDELKTKSTPGGKKDSNLPTILRSLVDNVFDYYDYIDYYVPGQKRNASSTQEKEAGAVERRKIPESMMELVKEQLTKQTTRNETAATDGDEELPQGDQPSSEEPETTTADPDDQELQKELVTKVEVDLHRVPKLGSQEDSTRAPATTVTTANTVTQATTTKAVPITTETTKASEKPVSTTATEQQARTEQTTEASINLVKSAGAEQPRRGINLLIENLAAPEPEQSSTTGATTAISTTTQAPTTFTTTTQAPQTPASTTQEATTATPTTPEATEPPATPRASTTTLAPTTRPATTLATRTVPIEVVTTTAPRTTQTALTTQAPPTTTSPATSVPTTPKPTSHRAETDATITEVQSTQTNAPTSSGTPTTSAPTNAPSTGDVLITKTAPPLSSESLVADRRNATVTPLLTTPEATTVGVTTSTTPAPSTVKLTTQQAKQSAATGSNLKTEKPQKTVNGTTKSPNAPSQNNDVEYIDYVYYYDYVDLPDNSTTNGTSSSRNSTGVQPTQLKQNVTQ</sequence>
<name>A0AC60NUD6_IXOPE</name>
<evidence type="ECO:0000313" key="2">
    <source>
        <dbReference type="Proteomes" id="UP000805193"/>
    </source>
</evidence>
<organism evidence="1 2">
    <name type="scientific">Ixodes persulcatus</name>
    <name type="common">Taiga tick</name>
    <dbReference type="NCBI Taxonomy" id="34615"/>
    <lineage>
        <taxon>Eukaryota</taxon>
        <taxon>Metazoa</taxon>
        <taxon>Ecdysozoa</taxon>
        <taxon>Arthropoda</taxon>
        <taxon>Chelicerata</taxon>
        <taxon>Arachnida</taxon>
        <taxon>Acari</taxon>
        <taxon>Parasitiformes</taxon>
        <taxon>Ixodida</taxon>
        <taxon>Ixodoidea</taxon>
        <taxon>Ixodidae</taxon>
        <taxon>Ixodinae</taxon>
        <taxon>Ixodes</taxon>
    </lineage>
</organism>
<proteinExistence type="predicted"/>
<dbReference type="EMBL" id="JABSTQ010011494">
    <property type="protein sequence ID" value="KAG0410729.1"/>
    <property type="molecule type" value="Genomic_DNA"/>
</dbReference>